<reference evidence="2" key="2">
    <citation type="submission" date="2019-07" db="EMBL/GenBank/DDBJ databases">
        <authorList>
            <person name="Papic B."/>
        </authorList>
    </citation>
    <scope>NUCLEOTIDE SEQUENCE [LARGE SCALE GENOMIC DNA]</scope>
    <source>
        <strain evidence="2">L8b</strain>
    </source>
</reference>
<dbReference type="Proteomes" id="UP000319322">
    <property type="component" value="Unassembled WGS sequence"/>
</dbReference>
<dbReference type="NCBIfam" id="NF040738">
    <property type="entry name" value="nickel_Mua"/>
    <property type="match status" value="1"/>
</dbReference>
<keyword evidence="3" id="KW-1185">Reference proteome</keyword>
<evidence type="ECO:0000256" key="1">
    <source>
        <dbReference type="SAM" id="Coils"/>
    </source>
</evidence>
<dbReference type="AlphaFoldDB" id="A0A553UZG7"/>
<name>A0A553UZG7_9HELI</name>
<reference evidence="2" key="1">
    <citation type="submission" date="2019-07" db="EMBL/GenBank/DDBJ databases">
        <title>Helicobacter labacensis sp. nov., Helicobacter mehlei sp. nov. and Helicobacter vulpis sp. nov., isolated from gastric mucosa of red fox (Vulpis vulpis).</title>
        <authorList>
            <person name="Kusar D."/>
            <person name="Gruntar I."/>
            <person name="Pate M."/>
            <person name="Zajc U."/>
            <person name="Ocepek M."/>
        </authorList>
    </citation>
    <scope>NUCLEOTIDE SEQUENCE [LARGE SCALE GENOMIC DNA]</scope>
    <source>
        <strain evidence="2">L8b</strain>
    </source>
</reference>
<evidence type="ECO:0000313" key="2">
    <source>
        <dbReference type="EMBL" id="TSA85616.1"/>
    </source>
</evidence>
<dbReference type="InterPro" id="IPR047781">
    <property type="entry name" value="Mua"/>
</dbReference>
<evidence type="ECO:0000313" key="3">
    <source>
        <dbReference type="Proteomes" id="UP000319322"/>
    </source>
</evidence>
<organism evidence="2 3">
    <name type="scientific">Helicobacter mehlei</name>
    <dbReference type="NCBI Taxonomy" id="2316080"/>
    <lineage>
        <taxon>Bacteria</taxon>
        <taxon>Pseudomonadati</taxon>
        <taxon>Campylobacterota</taxon>
        <taxon>Epsilonproteobacteria</taxon>
        <taxon>Campylobacterales</taxon>
        <taxon>Helicobacteraceae</taxon>
        <taxon>Helicobacter</taxon>
    </lineage>
</organism>
<dbReference type="OrthoDB" id="5324058at2"/>
<dbReference type="EMBL" id="VKGC01000006">
    <property type="protein sequence ID" value="TSA85616.1"/>
    <property type="molecule type" value="Genomic_DNA"/>
</dbReference>
<sequence length="177" mass="21553">MKEKWEVVQLFEEERQKFQEELRSYEQEIEQARAVLKKLRAEVMETKESLKDLQKRQKDKEQEMQQLKEELLSHRVKRDLLVLEKDKEFLQEDSHEPLPQPVSLVEIYLKDRSVAKARPAKRFFGEQLYRKYRVLLRENHMLKDKLFKLDLENSTLKVELRDIKTKDFLSENGYVEE</sequence>
<comment type="caution">
    <text evidence="2">The sequence shown here is derived from an EMBL/GenBank/DDBJ whole genome shotgun (WGS) entry which is preliminary data.</text>
</comment>
<feature type="coiled-coil region" evidence="1">
    <location>
        <begin position="8"/>
        <end position="77"/>
    </location>
</feature>
<gene>
    <name evidence="2" type="ORF">FNE76_03790</name>
</gene>
<accession>A0A553UZG7</accession>
<protein>
    <submittedName>
        <fullName evidence="2">Uncharacterized protein</fullName>
    </submittedName>
</protein>
<keyword evidence="1" id="KW-0175">Coiled coil</keyword>
<proteinExistence type="predicted"/>